<dbReference type="Proteomes" id="UP000030640">
    <property type="component" value="Unassembled WGS sequence"/>
</dbReference>
<dbReference type="AlphaFoldDB" id="W7A662"/>
<evidence type="ECO:0000313" key="3">
    <source>
        <dbReference type="Proteomes" id="UP000030640"/>
    </source>
</evidence>
<evidence type="ECO:0000313" key="2">
    <source>
        <dbReference type="EMBL" id="EUD64554.1"/>
    </source>
</evidence>
<proteinExistence type="predicted"/>
<dbReference type="GeneID" id="20040344"/>
<dbReference type="VEuPathDB" id="PlasmoDB:C922_05070"/>
<protein>
    <submittedName>
        <fullName evidence="2">Uncharacterized protein</fullName>
    </submittedName>
</protein>
<feature type="region of interest" description="Disordered" evidence="1">
    <location>
        <begin position="246"/>
        <end position="273"/>
    </location>
</feature>
<keyword evidence="3" id="KW-1185">Reference proteome</keyword>
<sequence>MGSWFINYFKDLVSESNLRRICEGREASANGICRLRSSLKNREAVWEWAYEGEIKARGKKPIAGLYSFSRGICLSIEEWLSLLPVPKTTEGISTFQGCQYDKYVEAKSQSSPDQQCRVKGEQLIWNTLKGVNTMDMWQESQRSLQACMDIVRIIMVILGIKMSGQTVNSKDTRDKHICQEIYEELCHWGGKKIAREIMMNWFQIEDESGKVISAWQLPGADLYEVITHEIAGLGKGDKGTVCRVKISGDSTHGQPPEQYETHGSEWDNLKQEREEEVKQLWQGRLEHEEKGKQRS</sequence>
<name>W7A662_9APIC</name>
<gene>
    <name evidence="2" type="ORF">C922_05070</name>
</gene>
<dbReference type="RefSeq" id="XP_008818865.1">
    <property type="nucleotide sequence ID" value="XM_008820643.1"/>
</dbReference>
<reference evidence="2 3" key="1">
    <citation type="submission" date="2013-02" db="EMBL/GenBank/DDBJ databases">
        <title>The Genome Sequence of Plasmodium inui San Antonio 1.</title>
        <authorList>
            <consortium name="The Broad Institute Genome Sequencing Platform"/>
            <consortium name="The Broad Institute Genome Sequencing Center for Infectious Disease"/>
            <person name="Neafsey D."/>
            <person name="Cheeseman I."/>
            <person name="Volkman S."/>
            <person name="Adams J."/>
            <person name="Walker B."/>
            <person name="Young S.K."/>
            <person name="Zeng Q."/>
            <person name="Gargeya S."/>
            <person name="Fitzgerald M."/>
            <person name="Haas B."/>
            <person name="Abouelleil A."/>
            <person name="Alvarado L."/>
            <person name="Arachchi H.M."/>
            <person name="Berlin A.M."/>
            <person name="Chapman S.B."/>
            <person name="Dewar J."/>
            <person name="Goldberg J."/>
            <person name="Griggs A."/>
            <person name="Gujja S."/>
            <person name="Hansen M."/>
            <person name="Howarth C."/>
            <person name="Imamovic A."/>
            <person name="Larimer J."/>
            <person name="McCowan C."/>
            <person name="Murphy C."/>
            <person name="Neiman D."/>
            <person name="Pearson M."/>
            <person name="Priest M."/>
            <person name="Roberts A."/>
            <person name="Saif S."/>
            <person name="Shea T."/>
            <person name="Sisk P."/>
            <person name="Sykes S."/>
            <person name="Wortman J."/>
            <person name="Nusbaum C."/>
            <person name="Birren B."/>
        </authorList>
    </citation>
    <scope>NUCLEOTIDE SEQUENCE [LARGE SCALE GENOMIC DNA]</scope>
    <source>
        <strain evidence="2 3">San Antonio 1</strain>
    </source>
</reference>
<organism evidence="2 3">
    <name type="scientific">Plasmodium inui San Antonio 1</name>
    <dbReference type="NCBI Taxonomy" id="1237626"/>
    <lineage>
        <taxon>Eukaryota</taxon>
        <taxon>Sar</taxon>
        <taxon>Alveolata</taxon>
        <taxon>Apicomplexa</taxon>
        <taxon>Aconoidasida</taxon>
        <taxon>Haemosporida</taxon>
        <taxon>Plasmodiidae</taxon>
        <taxon>Plasmodium</taxon>
        <taxon>Plasmodium (Plasmodium)</taxon>
    </lineage>
</organism>
<feature type="compositionally biased region" description="Basic and acidic residues" evidence="1">
    <location>
        <begin position="259"/>
        <end position="273"/>
    </location>
</feature>
<accession>W7A662</accession>
<evidence type="ECO:0000256" key="1">
    <source>
        <dbReference type="SAM" id="MobiDB-lite"/>
    </source>
</evidence>
<dbReference type="EMBL" id="KI965495">
    <property type="protein sequence ID" value="EUD64554.1"/>
    <property type="molecule type" value="Genomic_DNA"/>
</dbReference>